<dbReference type="PANTHER" id="PTHR44329:SF298">
    <property type="entry name" value="MIXED LINEAGE KINASE DOMAIN-LIKE PROTEIN"/>
    <property type="match status" value="1"/>
</dbReference>
<feature type="non-terminal residue" evidence="4">
    <location>
        <position position="1"/>
    </location>
</feature>
<evidence type="ECO:0000313" key="5">
    <source>
        <dbReference type="Proteomes" id="UP000799118"/>
    </source>
</evidence>
<dbReference type="OrthoDB" id="26722at2759"/>
<gene>
    <name evidence="4" type="ORF">BT96DRAFT_820053</name>
</gene>
<protein>
    <submittedName>
        <fullName evidence="4">Kinase-like protein</fullName>
    </submittedName>
</protein>
<keyword evidence="2" id="KW-0067">ATP-binding</keyword>
<dbReference type="PIRSF" id="PIRSF000654">
    <property type="entry name" value="Integrin-linked_kinase"/>
    <property type="match status" value="1"/>
</dbReference>
<dbReference type="SMART" id="SM00220">
    <property type="entry name" value="S_TKc"/>
    <property type="match status" value="1"/>
</dbReference>
<proteinExistence type="predicted"/>
<keyword evidence="4" id="KW-0418">Kinase</keyword>
<dbReference type="PANTHER" id="PTHR44329">
    <property type="entry name" value="SERINE/THREONINE-PROTEIN KINASE TNNI3K-RELATED"/>
    <property type="match status" value="1"/>
</dbReference>
<accession>A0A6A4HT90</accession>
<dbReference type="Proteomes" id="UP000799118">
    <property type="component" value="Unassembled WGS sequence"/>
</dbReference>
<dbReference type="PROSITE" id="PS00108">
    <property type="entry name" value="PROTEIN_KINASE_ST"/>
    <property type="match status" value="1"/>
</dbReference>
<dbReference type="PROSITE" id="PS50011">
    <property type="entry name" value="PROTEIN_KINASE_DOM"/>
    <property type="match status" value="1"/>
</dbReference>
<dbReference type="SUPFAM" id="SSF56112">
    <property type="entry name" value="Protein kinase-like (PK-like)"/>
    <property type="match status" value="1"/>
</dbReference>
<dbReference type="InterPro" id="IPR011009">
    <property type="entry name" value="Kinase-like_dom_sf"/>
</dbReference>
<sequence>QEVLIWSQLEHPNVLPFLGTNMDLFPQSYCLVSPWCSLGNVMIYLSNHPEADKMEILDILKGLEYLHTRNPPVVHGDLKGGNILMSDLGQCRLADFGLAAMMSTLQTLSSSTDSTRGSIRWMAPELFDYKTNSRPSTSTDMYSLGCTIFEIITGAPPFSEVKPDIAVTVQIMSGSRPLRPAEGFSDGLWGIVRKCYAVPEYRPTIVVFMNELIKMQPDIYNNMMASLDCSPQVIY</sequence>
<name>A0A6A4HT90_9AGAR</name>
<organism evidence="4 5">
    <name type="scientific">Gymnopus androsaceus JB14</name>
    <dbReference type="NCBI Taxonomy" id="1447944"/>
    <lineage>
        <taxon>Eukaryota</taxon>
        <taxon>Fungi</taxon>
        <taxon>Dikarya</taxon>
        <taxon>Basidiomycota</taxon>
        <taxon>Agaricomycotina</taxon>
        <taxon>Agaricomycetes</taxon>
        <taxon>Agaricomycetidae</taxon>
        <taxon>Agaricales</taxon>
        <taxon>Marasmiineae</taxon>
        <taxon>Omphalotaceae</taxon>
        <taxon>Gymnopus</taxon>
    </lineage>
</organism>
<dbReference type="GO" id="GO:0004674">
    <property type="term" value="F:protein serine/threonine kinase activity"/>
    <property type="evidence" value="ECO:0007669"/>
    <property type="project" value="TreeGrafter"/>
</dbReference>
<keyword evidence="4" id="KW-0808">Transferase</keyword>
<dbReference type="Gene3D" id="1.10.510.10">
    <property type="entry name" value="Transferase(Phosphotransferase) domain 1"/>
    <property type="match status" value="1"/>
</dbReference>
<dbReference type="EMBL" id="ML769463">
    <property type="protein sequence ID" value="KAE9399945.1"/>
    <property type="molecule type" value="Genomic_DNA"/>
</dbReference>
<evidence type="ECO:0000313" key="4">
    <source>
        <dbReference type="EMBL" id="KAE9399945.1"/>
    </source>
</evidence>
<dbReference type="InterPro" id="IPR000719">
    <property type="entry name" value="Prot_kinase_dom"/>
</dbReference>
<dbReference type="GO" id="GO:0005524">
    <property type="term" value="F:ATP binding"/>
    <property type="evidence" value="ECO:0007669"/>
    <property type="project" value="UniProtKB-KW"/>
</dbReference>
<dbReference type="InterPro" id="IPR008271">
    <property type="entry name" value="Ser/Thr_kinase_AS"/>
</dbReference>
<evidence type="ECO:0000256" key="2">
    <source>
        <dbReference type="ARBA" id="ARBA00022840"/>
    </source>
</evidence>
<dbReference type="Pfam" id="PF00069">
    <property type="entry name" value="Pkinase"/>
    <property type="match status" value="1"/>
</dbReference>
<reference evidence="4" key="1">
    <citation type="journal article" date="2019" name="Environ. Microbiol.">
        <title>Fungal ecological strategies reflected in gene transcription - a case study of two litter decomposers.</title>
        <authorList>
            <person name="Barbi F."/>
            <person name="Kohler A."/>
            <person name="Barry K."/>
            <person name="Baskaran P."/>
            <person name="Daum C."/>
            <person name="Fauchery L."/>
            <person name="Ihrmark K."/>
            <person name="Kuo A."/>
            <person name="LaButti K."/>
            <person name="Lipzen A."/>
            <person name="Morin E."/>
            <person name="Grigoriev I.V."/>
            <person name="Henrissat B."/>
            <person name="Lindahl B."/>
            <person name="Martin F."/>
        </authorList>
    </citation>
    <scope>NUCLEOTIDE SEQUENCE</scope>
    <source>
        <strain evidence="4">JB14</strain>
    </source>
</reference>
<dbReference type="AlphaFoldDB" id="A0A6A4HT90"/>
<evidence type="ECO:0000259" key="3">
    <source>
        <dbReference type="PROSITE" id="PS50011"/>
    </source>
</evidence>
<dbReference type="InterPro" id="IPR051681">
    <property type="entry name" value="Ser/Thr_Kinases-Pseudokinases"/>
</dbReference>
<keyword evidence="1" id="KW-0547">Nucleotide-binding</keyword>
<feature type="domain" description="Protein kinase" evidence="3">
    <location>
        <begin position="1"/>
        <end position="219"/>
    </location>
</feature>
<evidence type="ECO:0000256" key="1">
    <source>
        <dbReference type="ARBA" id="ARBA00022741"/>
    </source>
</evidence>
<keyword evidence="5" id="KW-1185">Reference proteome</keyword>